<dbReference type="InterPro" id="IPR001789">
    <property type="entry name" value="Sig_transdc_resp-reg_receiver"/>
</dbReference>
<comment type="caution">
    <text evidence="4">The sequence shown here is derived from an EMBL/GenBank/DDBJ whole genome shotgun (WGS) entry which is preliminary data.</text>
</comment>
<dbReference type="Pfam" id="PF04397">
    <property type="entry name" value="LytTR"/>
    <property type="match status" value="1"/>
</dbReference>
<feature type="domain" description="Response regulatory" evidence="2">
    <location>
        <begin position="4"/>
        <end position="117"/>
    </location>
</feature>
<feature type="modified residue" description="4-aspartylphosphate" evidence="1">
    <location>
        <position position="56"/>
    </location>
</feature>
<dbReference type="Gene3D" id="2.40.50.1020">
    <property type="entry name" value="LytTr DNA-binding domain"/>
    <property type="match status" value="1"/>
</dbReference>
<dbReference type="EMBL" id="JBHTHU010000005">
    <property type="protein sequence ID" value="MFD0749972.1"/>
    <property type="molecule type" value="Genomic_DNA"/>
</dbReference>
<proteinExistence type="predicted"/>
<evidence type="ECO:0000313" key="5">
    <source>
        <dbReference type="Proteomes" id="UP001596958"/>
    </source>
</evidence>
<evidence type="ECO:0000256" key="1">
    <source>
        <dbReference type="PROSITE-ProRule" id="PRU00169"/>
    </source>
</evidence>
<evidence type="ECO:0000313" key="4">
    <source>
        <dbReference type="EMBL" id="MFD0749972.1"/>
    </source>
</evidence>
<accession>A0ABW2YUF9</accession>
<protein>
    <submittedName>
        <fullName evidence="4">LytR/AlgR family response regulator transcription factor</fullName>
    </submittedName>
</protein>
<organism evidence="4 5">
    <name type="scientific">Mucilaginibacter calamicampi</name>
    <dbReference type="NCBI Taxonomy" id="1302352"/>
    <lineage>
        <taxon>Bacteria</taxon>
        <taxon>Pseudomonadati</taxon>
        <taxon>Bacteroidota</taxon>
        <taxon>Sphingobacteriia</taxon>
        <taxon>Sphingobacteriales</taxon>
        <taxon>Sphingobacteriaceae</taxon>
        <taxon>Mucilaginibacter</taxon>
    </lineage>
</organism>
<dbReference type="SUPFAM" id="SSF52172">
    <property type="entry name" value="CheY-like"/>
    <property type="match status" value="1"/>
</dbReference>
<dbReference type="SMART" id="SM00448">
    <property type="entry name" value="REC"/>
    <property type="match status" value="1"/>
</dbReference>
<dbReference type="InterPro" id="IPR046947">
    <property type="entry name" value="LytR-like"/>
</dbReference>
<reference evidence="5" key="1">
    <citation type="journal article" date="2019" name="Int. J. Syst. Evol. Microbiol.">
        <title>The Global Catalogue of Microorganisms (GCM) 10K type strain sequencing project: providing services to taxonomists for standard genome sequencing and annotation.</title>
        <authorList>
            <consortium name="The Broad Institute Genomics Platform"/>
            <consortium name="The Broad Institute Genome Sequencing Center for Infectious Disease"/>
            <person name="Wu L."/>
            <person name="Ma J."/>
        </authorList>
    </citation>
    <scope>NUCLEOTIDE SEQUENCE [LARGE SCALE GENOMIC DNA]</scope>
    <source>
        <strain evidence="5">CCUG 63418</strain>
    </source>
</reference>
<dbReference type="PANTHER" id="PTHR37299:SF1">
    <property type="entry name" value="STAGE 0 SPORULATION PROTEIN A HOMOLOG"/>
    <property type="match status" value="1"/>
</dbReference>
<dbReference type="Gene3D" id="3.40.50.2300">
    <property type="match status" value="1"/>
</dbReference>
<dbReference type="PROSITE" id="PS50110">
    <property type="entry name" value="RESPONSE_REGULATORY"/>
    <property type="match status" value="1"/>
</dbReference>
<dbReference type="PROSITE" id="PS50930">
    <property type="entry name" value="HTH_LYTTR"/>
    <property type="match status" value="1"/>
</dbReference>
<feature type="domain" description="HTH LytTR-type" evidence="3">
    <location>
        <begin position="146"/>
        <end position="249"/>
    </location>
</feature>
<keyword evidence="1" id="KW-0597">Phosphoprotein</keyword>
<sequence>MDITCVIIDDEANNVENLKGLLEKWCPGVNVAACAGSADKGIEAIRATTPDVVFLDIQMPQKSGFEVLKAFETVTFEVVFITAFDQYGIQAIKFSALDYLLKPIDIEELKKAVEKAKARIAARQQNQNIGNLLSFIKNTQQDVPKIALPTMSETRYVKVSEIIRCEAYNNYTTFFLPQGEEVLVCKTLKEFAELLKPYGFERTHQSHLVNIKYVKSLLKEDGGKLLMEDRSKIPISRQNLDKIKKTLSGIN</sequence>
<dbReference type="Proteomes" id="UP001596958">
    <property type="component" value="Unassembled WGS sequence"/>
</dbReference>
<dbReference type="Pfam" id="PF00072">
    <property type="entry name" value="Response_reg"/>
    <property type="match status" value="1"/>
</dbReference>
<evidence type="ECO:0000259" key="3">
    <source>
        <dbReference type="PROSITE" id="PS50930"/>
    </source>
</evidence>
<dbReference type="SMART" id="SM00850">
    <property type="entry name" value="LytTR"/>
    <property type="match status" value="1"/>
</dbReference>
<dbReference type="InterPro" id="IPR011006">
    <property type="entry name" value="CheY-like_superfamily"/>
</dbReference>
<evidence type="ECO:0000259" key="2">
    <source>
        <dbReference type="PROSITE" id="PS50110"/>
    </source>
</evidence>
<dbReference type="PANTHER" id="PTHR37299">
    <property type="entry name" value="TRANSCRIPTIONAL REGULATOR-RELATED"/>
    <property type="match status" value="1"/>
</dbReference>
<dbReference type="InterPro" id="IPR007492">
    <property type="entry name" value="LytTR_DNA-bd_dom"/>
</dbReference>
<name>A0ABW2YUF9_9SPHI</name>
<gene>
    <name evidence="4" type="ORF">ACFQZS_07455</name>
</gene>
<keyword evidence="5" id="KW-1185">Reference proteome</keyword>
<dbReference type="RefSeq" id="WP_377098808.1">
    <property type="nucleotide sequence ID" value="NZ_JBHTHU010000005.1"/>
</dbReference>